<proteinExistence type="predicted"/>
<evidence type="ECO:0000259" key="15">
    <source>
        <dbReference type="Pfam" id="PF00365"/>
    </source>
</evidence>
<dbReference type="UniPathway" id="UPA00109">
    <property type="reaction ID" value="UER00182"/>
</dbReference>
<dbReference type="GO" id="GO:0070095">
    <property type="term" value="F:fructose-6-phosphate binding"/>
    <property type="evidence" value="ECO:0007669"/>
    <property type="project" value="TreeGrafter"/>
</dbReference>
<keyword evidence="12" id="KW-0460">Magnesium</keyword>
<evidence type="ECO:0000256" key="4">
    <source>
        <dbReference type="ARBA" id="ARBA00012055"/>
    </source>
</evidence>
<keyword evidence="17" id="KW-1185">Reference proteome</keyword>
<dbReference type="InterPro" id="IPR009161">
    <property type="entry name" value="6-Pfructokinase_euk"/>
</dbReference>
<keyword evidence="6" id="KW-0021">Allosteric enzyme</keyword>
<sequence length="757" mass="83758">MQKSIHFVPRGKHKGKGLAVFTSGGDSQGMNATLRAVVRMGLFIGCKVFLIKEGYEGMVAGGDYIVEAHWKSVSNILGEGGTAIGSARCMEFHQREGRLQAAYNLIIKEINNIVVIGGDGSLTGANLFRVEWASLLNELLENRKIVEEQREKFAFLKIVGLVGSIDNDFCGTDMTIGTDTALFRIVEAIDAIVSTAHSHQRTFILEVMGRHCGSPPPSDWPDKLCNKLIQERNAGQRLNIIIVAEGSIDRDGSPISAEDVKKVVVDKLRQDTRITVLGHIQRGGRPSAFDRALGMRMGAEAVLTLLETPPDEEPQVIALRGNHLTRVPLMDCVVRTKAVSQAMANKNWDLAVRLRGKSFERNLESFRKLSRLNPKNSELSIGFENEYPKGGFRFGVMHIGNPACGMNTAVRSFVKNLSYYSNVSVFAIRNGIDGLCSKLIEPISYKDVNGWTRMGGSNIGARQTLPEGKFMRIAEILREFNIHGLVIIGGFNAFHSAGQIFEQREKFPEFCIPIIVIPATCSNNLPGTELTLGLRLSAVGTNFRTFVVETQGGNSGYLSTLAGVAGGADKIYIPEENFSVRDLLDDVHHIKAKMRDGVQRAMVVISEFANANYNSEFLNRLYDEEGKDVFSCRKSIIGFVQQGQTPSPFDRRLAIKMGQMTADWILNQAKIALQLTGKVRTKECDSAVLLGLLKRQYVYSPLKSLIPESNFEKRCVKNASRLWWIKLGLLNKIIARHSSINDEEGIFVSLKSESLQD</sequence>
<feature type="domain" description="Phosphofructokinase" evidence="15">
    <location>
        <begin position="18"/>
        <end position="213"/>
    </location>
</feature>
<keyword evidence="10" id="KW-0418">Kinase</keyword>
<feature type="domain" description="Phosphofructokinase" evidence="15">
    <location>
        <begin position="393"/>
        <end position="665"/>
    </location>
</feature>
<name>T1GKC9_MEGSC</name>
<dbReference type="EMBL" id="CAQQ02190937">
    <property type="status" value="NOT_ANNOTATED_CDS"/>
    <property type="molecule type" value="Genomic_DNA"/>
</dbReference>
<evidence type="ECO:0000256" key="3">
    <source>
        <dbReference type="ARBA" id="ARBA00004679"/>
    </source>
</evidence>
<evidence type="ECO:0000256" key="5">
    <source>
        <dbReference type="ARBA" id="ARBA00022490"/>
    </source>
</evidence>
<evidence type="ECO:0000256" key="7">
    <source>
        <dbReference type="ARBA" id="ARBA00022679"/>
    </source>
</evidence>
<dbReference type="NCBIfam" id="TIGR02478">
    <property type="entry name" value="6PF1K_euk"/>
    <property type="match status" value="1"/>
</dbReference>
<dbReference type="EnsemblMetazoa" id="MESCA003951-RA">
    <property type="protein sequence ID" value="MESCA003951-PA"/>
    <property type="gene ID" value="MESCA003951"/>
</dbReference>
<evidence type="ECO:0000313" key="16">
    <source>
        <dbReference type="EnsemblMetazoa" id="MESCA003951-PA"/>
    </source>
</evidence>
<evidence type="ECO:0000256" key="2">
    <source>
        <dbReference type="ARBA" id="ARBA00004496"/>
    </source>
</evidence>
<dbReference type="GO" id="GO:0048029">
    <property type="term" value="F:monosaccharide binding"/>
    <property type="evidence" value="ECO:0007669"/>
    <property type="project" value="TreeGrafter"/>
</dbReference>
<dbReference type="InterPro" id="IPR022953">
    <property type="entry name" value="ATP_PFK"/>
</dbReference>
<dbReference type="PANTHER" id="PTHR13697">
    <property type="entry name" value="PHOSPHOFRUCTOKINASE"/>
    <property type="match status" value="1"/>
</dbReference>
<dbReference type="GO" id="GO:0061621">
    <property type="term" value="P:canonical glycolysis"/>
    <property type="evidence" value="ECO:0007669"/>
    <property type="project" value="TreeGrafter"/>
</dbReference>
<dbReference type="HOGENOM" id="CLU_011053_0_0_1"/>
<comment type="pathway">
    <text evidence="3">Carbohydrate degradation; glycolysis; D-glyceraldehyde 3-phosphate and glycerone phosphate from D-glucose: step 3/4.</text>
</comment>
<keyword evidence="9" id="KW-0547">Nucleotide-binding</keyword>
<comment type="subcellular location">
    <subcellularLocation>
        <location evidence="2">Cytoplasm</location>
    </subcellularLocation>
</comment>
<protein>
    <recommendedName>
        <fullName evidence="4">6-phosphofructokinase</fullName>
        <ecNumber evidence="4">2.7.1.11</ecNumber>
    </recommendedName>
</protein>
<dbReference type="GO" id="GO:0016208">
    <property type="term" value="F:AMP binding"/>
    <property type="evidence" value="ECO:0007669"/>
    <property type="project" value="TreeGrafter"/>
</dbReference>
<evidence type="ECO:0000256" key="12">
    <source>
        <dbReference type="ARBA" id="ARBA00022842"/>
    </source>
</evidence>
<dbReference type="GO" id="GO:0030388">
    <property type="term" value="P:fructose 1,6-bisphosphate metabolic process"/>
    <property type="evidence" value="ECO:0007669"/>
    <property type="project" value="TreeGrafter"/>
</dbReference>
<keyword evidence="5" id="KW-0963">Cytoplasm</keyword>
<comment type="cofactor">
    <cofactor evidence="1">
        <name>Mg(2+)</name>
        <dbReference type="ChEBI" id="CHEBI:18420"/>
    </cofactor>
</comment>
<dbReference type="Gene3D" id="3.40.50.450">
    <property type="match status" value="2"/>
</dbReference>
<keyword evidence="7" id="KW-0808">Transferase</keyword>
<dbReference type="GO" id="GO:0042802">
    <property type="term" value="F:identical protein binding"/>
    <property type="evidence" value="ECO:0007669"/>
    <property type="project" value="TreeGrafter"/>
</dbReference>
<evidence type="ECO:0000256" key="11">
    <source>
        <dbReference type="ARBA" id="ARBA00022840"/>
    </source>
</evidence>
<dbReference type="Pfam" id="PF00365">
    <property type="entry name" value="PFK"/>
    <property type="match status" value="3"/>
</dbReference>
<evidence type="ECO:0000256" key="13">
    <source>
        <dbReference type="ARBA" id="ARBA00023152"/>
    </source>
</evidence>
<evidence type="ECO:0000256" key="8">
    <source>
        <dbReference type="ARBA" id="ARBA00022723"/>
    </source>
</evidence>
<accession>T1GKC9</accession>
<dbReference type="GO" id="GO:0005945">
    <property type="term" value="C:6-phosphofructokinase complex"/>
    <property type="evidence" value="ECO:0007669"/>
    <property type="project" value="TreeGrafter"/>
</dbReference>
<evidence type="ECO:0000313" key="17">
    <source>
        <dbReference type="Proteomes" id="UP000015102"/>
    </source>
</evidence>
<dbReference type="Gene3D" id="3.40.50.460">
    <property type="entry name" value="Phosphofructokinase domain"/>
    <property type="match status" value="2"/>
</dbReference>
<dbReference type="SUPFAM" id="SSF53784">
    <property type="entry name" value="Phosphofructokinase"/>
    <property type="match status" value="2"/>
</dbReference>
<dbReference type="OMA" id="EWQDQMC"/>
<dbReference type="PANTHER" id="PTHR13697:SF4">
    <property type="entry name" value="ATP-DEPENDENT 6-PHOSPHOFRUCTOKINASE"/>
    <property type="match status" value="1"/>
</dbReference>
<dbReference type="STRING" id="36166.T1GKC9"/>
<evidence type="ECO:0000256" key="10">
    <source>
        <dbReference type="ARBA" id="ARBA00022777"/>
    </source>
</evidence>
<dbReference type="GO" id="GO:0005524">
    <property type="term" value="F:ATP binding"/>
    <property type="evidence" value="ECO:0007669"/>
    <property type="project" value="UniProtKB-KW"/>
</dbReference>
<evidence type="ECO:0000256" key="9">
    <source>
        <dbReference type="ARBA" id="ARBA00022741"/>
    </source>
</evidence>
<evidence type="ECO:0000256" key="1">
    <source>
        <dbReference type="ARBA" id="ARBA00001946"/>
    </source>
</evidence>
<dbReference type="InterPro" id="IPR015912">
    <property type="entry name" value="Phosphofructokinase_CS"/>
</dbReference>
<comment type="catalytic activity">
    <reaction evidence="14">
        <text>beta-D-fructose 6-phosphate + ATP = beta-D-fructose 1,6-bisphosphate + ADP + H(+)</text>
        <dbReference type="Rhea" id="RHEA:16109"/>
        <dbReference type="ChEBI" id="CHEBI:15378"/>
        <dbReference type="ChEBI" id="CHEBI:30616"/>
        <dbReference type="ChEBI" id="CHEBI:32966"/>
        <dbReference type="ChEBI" id="CHEBI:57634"/>
        <dbReference type="ChEBI" id="CHEBI:456216"/>
        <dbReference type="EC" id="2.7.1.11"/>
    </reaction>
</comment>
<dbReference type="PROSITE" id="PS00433">
    <property type="entry name" value="PHOSPHOFRUCTOKINASE"/>
    <property type="match status" value="1"/>
</dbReference>
<organism evidence="16 17">
    <name type="scientific">Megaselia scalaris</name>
    <name type="common">Humpbacked fly</name>
    <name type="synonym">Phora scalaris</name>
    <dbReference type="NCBI Taxonomy" id="36166"/>
    <lineage>
        <taxon>Eukaryota</taxon>
        <taxon>Metazoa</taxon>
        <taxon>Ecdysozoa</taxon>
        <taxon>Arthropoda</taxon>
        <taxon>Hexapoda</taxon>
        <taxon>Insecta</taxon>
        <taxon>Pterygota</taxon>
        <taxon>Neoptera</taxon>
        <taxon>Endopterygota</taxon>
        <taxon>Diptera</taxon>
        <taxon>Brachycera</taxon>
        <taxon>Muscomorpha</taxon>
        <taxon>Platypezoidea</taxon>
        <taxon>Phoridae</taxon>
        <taxon>Megaseliini</taxon>
        <taxon>Megaselia</taxon>
    </lineage>
</organism>
<dbReference type="GO" id="GO:0003872">
    <property type="term" value="F:6-phosphofructokinase activity"/>
    <property type="evidence" value="ECO:0007669"/>
    <property type="project" value="UniProtKB-EC"/>
</dbReference>
<keyword evidence="13" id="KW-0324">Glycolysis</keyword>
<dbReference type="InterPro" id="IPR000023">
    <property type="entry name" value="Phosphofructokinase_dom"/>
</dbReference>
<evidence type="ECO:0000256" key="14">
    <source>
        <dbReference type="ARBA" id="ARBA00048070"/>
    </source>
</evidence>
<dbReference type="EC" id="2.7.1.11" evidence="4"/>
<keyword evidence="11" id="KW-0067">ATP-binding</keyword>
<dbReference type="GO" id="GO:0046872">
    <property type="term" value="F:metal ion binding"/>
    <property type="evidence" value="ECO:0007669"/>
    <property type="project" value="UniProtKB-KW"/>
</dbReference>
<dbReference type="AlphaFoldDB" id="T1GKC9"/>
<dbReference type="InterPro" id="IPR035966">
    <property type="entry name" value="PKF_sf"/>
</dbReference>
<reference evidence="17" key="1">
    <citation type="submission" date="2013-02" db="EMBL/GenBank/DDBJ databases">
        <authorList>
            <person name="Hughes D."/>
        </authorList>
    </citation>
    <scope>NUCLEOTIDE SEQUENCE</scope>
    <source>
        <strain>Durham</strain>
        <strain evidence="17">NC isolate 2 -- Noor lab</strain>
    </source>
</reference>
<dbReference type="PRINTS" id="PR00476">
    <property type="entry name" value="PHFRCTKINASE"/>
</dbReference>
<reference evidence="16" key="2">
    <citation type="submission" date="2015-06" db="UniProtKB">
        <authorList>
            <consortium name="EnsemblMetazoa"/>
        </authorList>
    </citation>
    <scope>IDENTIFICATION</scope>
</reference>
<evidence type="ECO:0000256" key="6">
    <source>
        <dbReference type="ARBA" id="ARBA00022533"/>
    </source>
</evidence>
<dbReference type="GO" id="GO:0006002">
    <property type="term" value="P:fructose 6-phosphate metabolic process"/>
    <property type="evidence" value="ECO:0007669"/>
    <property type="project" value="InterPro"/>
</dbReference>
<keyword evidence="8" id="KW-0479">Metal-binding</keyword>
<dbReference type="Proteomes" id="UP000015102">
    <property type="component" value="Unassembled WGS sequence"/>
</dbReference>
<feature type="domain" description="Phosphofructokinase" evidence="15">
    <location>
        <begin position="222"/>
        <end position="303"/>
    </location>
</feature>